<dbReference type="InParanoid" id="A0A1Y2DH58"/>
<organism evidence="2 3">
    <name type="scientific">Pseudomassariella vexata</name>
    <dbReference type="NCBI Taxonomy" id="1141098"/>
    <lineage>
        <taxon>Eukaryota</taxon>
        <taxon>Fungi</taxon>
        <taxon>Dikarya</taxon>
        <taxon>Ascomycota</taxon>
        <taxon>Pezizomycotina</taxon>
        <taxon>Sordariomycetes</taxon>
        <taxon>Xylariomycetidae</taxon>
        <taxon>Amphisphaeriales</taxon>
        <taxon>Pseudomassariaceae</taxon>
        <taxon>Pseudomassariella</taxon>
    </lineage>
</organism>
<accession>A0A1Y2DH58</accession>
<reference evidence="2 3" key="1">
    <citation type="submission" date="2016-07" db="EMBL/GenBank/DDBJ databases">
        <title>Pervasive Adenine N6-methylation of Active Genes in Fungi.</title>
        <authorList>
            <consortium name="DOE Joint Genome Institute"/>
            <person name="Mondo S.J."/>
            <person name="Dannebaum R.O."/>
            <person name="Kuo R.C."/>
            <person name="Labutti K."/>
            <person name="Haridas S."/>
            <person name="Kuo A."/>
            <person name="Salamov A."/>
            <person name="Ahrendt S.R."/>
            <person name="Lipzen A."/>
            <person name="Sullivan W."/>
            <person name="Andreopoulos W.B."/>
            <person name="Clum A."/>
            <person name="Lindquist E."/>
            <person name="Daum C."/>
            <person name="Ramamoorthy G.K."/>
            <person name="Gryganskyi A."/>
            <person name="Culley D."/>
            <person name="Magnuson J.K."/>
            <person name="James T.Y."/>
            <person name="O'Malley M.A."/>
            <person name="Stajich J.E."/>
            <person name="Spatafora J.W."/>
            <person name="Visel A."/>
            <person name="Grigoriev I.V."/>
        </authorList>
    </citation>
    <scope>NUCLEOTIDE SEQUENCE [LARGE SCALE GENOMIC DNA]</scope>
    <source>
        <strain evidence="2 3">CBS 129021</strain>
    </source>
</reference>
<feature type="compositionally biased region" description="Polar residues" evidence="1">
    <location>
        <begin position="27"/>
        <end position="38"/>
    </location>
</feature>
<dbReference type="RefSeq" id="XP_040711484.1">
    <property type="nucleotide sequence ID" value="XM_040863086.1"/>
</dbReference>
<dbReference type="Proteomes" id="UP000193689">
    <property type="component" value="Unassembled WGS sequence"/>
</dbReference>
<evidence type="ECO:0000256" key="1">
    <source>
        <dbReference type="SAM" id="MobiDB-lite"/>
    </source>
</evidence>
<keyword evidence="3" id="KW-1185">Reference proteome</keyword>
<protein>
    <submittedName>
        <fullName evidence="2">Uncharacterized protein</fullName>
    </submittedName>
</protein>
<feature type="region of interest" description="Disordered" evidence="1">
    <location>
        <begin position="202"/>
        <end position="226"/>
    </location>
</feature>
<evidence type="ECO:0000313" key="3">
    <source>
        <dbReference type="Proteomes" id="UP000193689"/>
    </source>
</evidence>
<dbReference type="EMBL" id="MCFJ01000016">
    <property type="protein sequence ID" value="ORY58567.1"/>
    <property type="molecule type" value="Genomic_DNA"/>
</dbReference>
<dbReference type="AlphaFoldDB" id="A0A1Y2DH58"/>
<dbReference type="GeneID" id="63779298"/>
<comment type="caution">
    <text evidence="2">The sequence shown here is derived from an EMBL/GenBank/DDBJ whole genome shotgun (WGS) entry which is preliminary data.</text>
</comment>
<feature type="region of interest" description="Disordered" evidence="1">
    <location>
        <begin position="1"/>
        <end position="62"/>
    </location>
</feature>
<evidence type="ECO:0000313" key="2">
    <source>
        <dbReference type="EMBL" id="ORY58567.1"/>
    </source>
</evidence>
<name>A0A1Y2DH58_9PEZI</name>
<gene>
    <name evidence="2" type="ORF">BCR38DRAFT_477869</name>
</gene>
<feature type="compositionally biased region" description="Basic residues" evidence="1">
    <location>
        <begin position="9"/>
        <end position="25"/>
    </location>
</feature>
<proteinExistence type="predicted"/>
<sequence length="226" mass="24929">MSHGDSNHHVRRQRRAAGQQRRVHNGHYSSTHAGTSDANEARRRHHAPQTSQLGIAGDRQSANATAMAVDPACLPQTFSSLHISTSSMQGQQASYPGITTQYQYTAANQNFEQPSVVAAHAYNRVSTDAEEYAANGDSLASVNYNWQETEYPRYDEQNQGYGDQVHHPISVWANTPRENEAWTPEGVWQVPQVMVQAATRRQVNDGGDAWSDTSTNGDITPNGHCI</sequence>